<gene>
    <name evidence="5" type="ORF">ACFVKH_01640</name>
</gene>
<keyword evidence="2 5" id="KW-0808">Transferase</keyword>
<comment type="similarity">
    <text evidence="1">Belongs to the P-Pant transferase superfamily. Gsp/Sfp/HetI/AcpT family.</text>
</comment>
<organism evidence="5 6">
    <name type="scientific">Almyronema epifaneia S1</name>
    <dbReference type="NCBI Taxonomy" id="2991925"/>
    <lineage>
        <taxon>Bacteria</taxon>
        <taxon>Bacillati</taxon>
        <taxon>Cyanobacteriota</taxon>
        <taxon>Cyanophyceae</taxon>
        <taxon>Nodosilineales</taxon>
        <taxon>Nodosilineaceae</taxon>
        <taxon>Almyronema</taxon>
        <taxon>Almyronema epifaneia</taxon>
    </lineage>
</organism>
<name>A0ABW6I9X5_9CYAN</name>
<accession>A0ABW6I9X5</accession>
<dbReference type="InterPro" id="IPR008278">
    <property type="entry name" value="4-PPantetheinyl_Trfase_dom"/>
</dbReference>
<feature type="domain" description="4'-phosphopantetheinyl transferase" evidence="3">
    <location>
        <begin position="124"/>
        <end position="228"/>
    </location>
</feature>
<dbReference type="InterPro" id="IPR037143">
    <property type="entry name" value="4-PPantetheinyl_Trfase_dom_sf"/>
</dbReference>
<dbReference type="Proteomes" id="UP001600165">
    <property type="component" value="Unassembled WGS sequence"/>
</dbReference>
<evidence type="ECO:0000256" key="1">
    <source>
        <dbReference type="ARBA" id="ARBA00010990"/>
    </source>
</evidence>
<dbReference type="SUPFAM" id="SSF56214">
    <property type="entry name" value="4'-phosphopantetheinyl transferase"/>
    <property type="match status" value="2"/>
</dbReference>
<evidence type="ECO:0000313" key="5">
    <source>
        <dbReference type="EMBL" id="MFE4104961.1"/>
    </source>
</evidence>
<evidence type="ECO:0000313" key="6">
    <source>
        <dbReference type="Proteomes" id="UP001600165"/>
    </source>
</evidence>
<evidence type="ECO:0000259" key="4">
    <source>
        <dbReference type="Pfam" id="PF22624"/>
    </source>
</evidence>
<dbReference type="PANTHER" id="PTHR12215">
    <property type="entry name" value="PHOSPHOPANTETHEINE TRANSFERASE"/>
    <property type="match status" value="1"/>
</dbReference>
<proteinExistence type="inferred from homology"/>
<evidence type="ECO:0000259" key="3">
    <source>
        <dbReference type="Pfam" id="PF01648"/>
    </source>
</evidence>
<dbReference type="RefSeq" id="WP_377960747.1">
    <property type="nucleotide sequence ID" value="NZ_JBHZOL010000008.1"/>
</dbReference>
<dbReference type="InterPro" id="IPR050559">
    <property type="entry name" value="P-Pant_transferase_sf"/>
</dbReference>
<protein>
    <submittedName>
        <fullName evidence="5">4'-phosphopantetheinyl transferase family protein</fullName>
    </submittedName>
</protein>
<dbReference type="EMBL" id="JBHZOL010000008">
    <property type="protein sequence ID" value="MFE4104961.1"/>
    <property type="molecule type" value="Genomic_DNA"/>
</dbReference>
<evidence type="ECO:0000256" key="2">
    <source>
        <dbReference type="ARBA" id="ARBA00022679"/>
    </source>
</evidence>
<comment type="caution">
    <text evidence="5">The sequence shown here is derived from an EMBL/GenBank/DDBJ whole genome shotgun (WGS) entry which is preliminary data.</text>
</comment>
<dbReference type="Pfam" id="PF22624">
    <property type="entry name" value="AASDHPPT_N"/>
    <property type="match status" value="1"/>
</dbReference>
<dbReference type="InterPro" id="IPR055066">
    <property type="entry name" value="AASDHPPT_N"/>
</dbReference>
<keyword evidence="6" id="KW-1185">Reference proteome</keyword>
<sequence>MTANFLWQPPHNPLTLTPKTVQVWCGSLQITSARLALYSPLLSAVEQARARQFRIDGDRDRFILSRGMLRQILAARLGCAPAELVFAYGEFGKPYLVNSPLPQLQFNLSHSGDLALYALACDRQVGIDVEALRPLPRLAKLANRCLTETEQRYLHNVATTEQVATFLSYWTCKEAFLKAIGKGLTQAMHQLEISLGPPLQLLQAANTPAHHWQLKSLRPAQNYIAAIAVEGTDWQLSCWQHSDATG</sequence>
<dbReference type="PANTHER" id="PTHR12215:SF10">
    <property type="entry name" value="L-AMINOADIPATE-SEMIALDEHYDE DEHYDROGENASE-PHOSPHOPANTETHEINYL TRANSFERASE"/>
    <property type="match status" value="1"/>
</dbReference>
<feature type="domain" description="4'-phosphopantetheinyl transferase N-terminal" evidence="4">
    <location>
        <begin position="36"/>
        <end position="118"/>
    </location>
</feature>
<dbReference type="GO" id="GO:0016740">
    <property type="term" value="F:transferase activity"/>
    <property type="evidence" value="ECO:0007669"/>
    <property type="project" value="UniProtKB-KW"/>
</dbReference>
<dbReference type="Pfam" id="PF01648">
    <property type="entry name" value="ACPS"/>
    <property type="match status" value="1"/>
</dbReference>
<dbReference type="Gene3D" id="3.90.470.20">
    <property type="entry name" value="4'-phosphopantetheinyl transferase domain"/>
    <property type="match status" value="2"/>
</dbReference>
<reference evidence="5 6" key="1">
    <citation type="submission" date="2024-10" db="EMBL/GenBank/DDBJ databases">
        <authorList>
            <person name="Ratan Roy A."/>
            <person name="Morales Sandoval P.H."/>
            <person name="De Los Santos Villalobos S."/>
            <person name="Chakraborty S."/>
            <person name="Mukherjee J."/>
        </authorList>
    </citation>
    <scope>NUCLEOTIDE SEQUENCE [LARGE SCALE GENOMIC DNA]</scope>
    <source>
        <strain evidence="5 6">S1</strain>
    </source>
</reference>